<protein>
    <submittedName>
        <fullName evidence="1">Uncharacterized protein</fullName>
    </submittedName>
</protein>
<evidence type="ECO:0000313" key="1">
    <source>
        <dbReference type="EMBL" id="OBX60610.1"/>
    </source>
</evidence>
<organism evidence="1">
    <name type="scientific">Faucicola osloensis</name>
    <name type="common">Moraxella osloensis</name>
    <dbReference type="NCBI Taxonomy" id="34062"/>
    <lineage>
        <taxon>Bacteria</taxon>
        <taxon>Pseudomonadati</taxon>
        <taxon>Pseudomonadota</taxon>
        <taxon>Gammaproteobacteria</taxon>
        <taxon>Moraxellales</taxon>
        <taxon>Moraxellaceae</taxon>
        <taxon>Faucicola</taxon>
    </lineage>
</organism>
<comment type="caution">
    <text evidence="1">The sequence shown here is derived from an EMBL/GenBank/DDBJ whole genome shotgun (WGS) entry which is preliminary data.</text>
</comment>
<accession>A0AA91FFV4</accession>
<proteinExistence type="predicted"/>
<dbReference type="AlphaFoldDB" id="A0AA91FFV4"/>
<gene>
    <name evidence="1" type="ORF">A9299_06530</name>
</gene>
<dbReference type="EMBL" id="LZMT01000059">
    <property type="protein sequence ID" value="OBX60610.1"/>
    <property type="molecule type" value="Genomic_DNA"/>
</dbReference>
<name>A0AA91FFV4_FAUOS</name>
<reference evidence="1" key="1">
    <citation type="submission" date="2016-06" db="EMBL/GenBank/DDBJ databases">
        <title>Draft genome of Moraxella osloensis CCUG 67237.</title>
        <authorList>
            <person name="Salva-Serra F."/>
            <person name="Engstrom-Jakobsson H."/>
            <person name="Thorell K."/>
            <person name="Gonzales-Siles L."/>
            <person name="Karlsson R."/>
            <person name="Boulund F."/>
            <person name="Engstrand L."/>
            <person name="Kristiansson E."/>
            <person name="Moore E."/>
        </authorList>
    </citation>
    <scope>NUCLEOTIDE SEQUENCE [LARGE SCALE GENOMIC DNA]</scope>
    <source>
        <strain evidence="1">CCUG 67237</strain>
    </source>
</reference>
<sequence length="228" mass="26177">MPTLTRTKLLISVFTKSDKKMTDVHEVMKKLADIFHVHFEVASNDLLNYHDDIEKAIDRYRKCRKKRCELGFNSANELCQLLFSHATTGKCCNIILSLVQPNKSELVRFIDHLKVIFGAYEIKDIRVLDLCEQAQPTILAPNDIAPSVNLGITGTEWYVYLSPDRWQAEYSEATMLSAPTLPTLTADNYVEWFSYADPAAFDPIKAKEIFVYLGKHRKNPPYFRAKLI</sequence>